<dbReference type="SUPFAM" id="SSF49764">
    <property type="entry name" value="HSP20-like chaperones"/>
    <property type="match status" value="1"/>
</dbReference>
<sequence length="125" mass="14562">MKERKELQKQEARKEERVFRPPVYDVREEDGKIVVRMEMPGVDKDGVEISVEDNTLTVVGHRKDTLPEGAYLVRERRMCDYRRVFTLDETVDPESIEARLENGVLFLTLQVKESAKPKKIEVKTA</sequence>
<evidence type="ECO:0000256" key="2">
    <source>
        <dbReference type="RuleBase" id="RU003616"/>
    </source>
</evidence>
<evidence type="ECO:0000313" key="5">
    <source>
        <dbReference type="Proteomes" id="UP000001296"/>
    </source>
</evidence>
<dbReference type="InterPro" id="IPR002068">
    <property type="entry name" value="A-crystallin/Hsp20_dom"/>
</dbReference>
<gene>
    <name evidence="4" type="ordered locus">STHERM_c17380</name>
</gene>
<feature type="domain" description="SHSP" evidence="3">
    <location>
        <begin position="14"/>
        <end position="125"/>
    </location>
</feature>
<dbReference type="AlphaFoldDB" id="E0RP11"/>
<dbReference type="eggNOG" id="COG0071">
    <property type="taxonomic scope" value="Bacteria"/>
</dbReference>
<reference evidence="4 5" key="2">
    <citation type="journal article" date="2010" name="J. Bacteriol.">
        <title>Genome sequence of the polysaccharide-degrading, thermophilic anaerobe Spirochaeta thermophila DSM 6192.</title>
        <authorList>
            <person name="Angelov A."/>
            <person name="Liebl S."/>
            <person name="Ballschmiter M."/>
            <person name="Bomeke M."/>
            <person name="Lehmann R."/>
            <person name="Liesegang H."/>
            <person name="Daniel R."/>
            <person name="Liebl W."/>
        </authorList>
    </citation>
    <scope>NUCLEOTIDE SEQUENCE [LARGE SCALE GENOMIC DNA]</scope>
    <source>
        <strain evidence="5">ATCC 49972 / DSM 6192 / RI 19.B1</strain>
    </source>
</reference>
<dbReference type="Pfam" id="PF00011">
    <property type="entry name" value="HSP20"/>
    <property type="match status" value="1"/>
</dbReference>
<dbReference type="KEGG" id="sta:STHERM_c17380"/>
<dbReference type="CDD" id="cd06464">
    <property type="entry name" value="ACD_sHsps-like"/>
    <property type="match status" value="1"/>
</dbReference>
<keyword evidence="4" id="KW-0346">Stress response</keyword>
<dbReference type="EMBL" id="CP001698">
    <property type="protein sequence ID" value="ADN02673.1"/>
    <property type="molecule type" value="Genomic_DNA"/>
</dbReference>
<dbReference type="PROSITE" id="PS01031">
    <property type="entry name" value="SHSP"/>
    <property type="match status" value="1"/>
</dbReference>
<accession>E0RP11</accession>
<dbReference type="InterPro" id="IPR031107">
    <property type="entry name" value="Small_HSP"/>
</dbReference>
<evidence type="ECO:0000259" key="3">
    <source>
        <dbReference type="PROSITE" id="PS01031"/>
    </source>
</evidence>
<reference key="1">
    <citation type="submission" date="2009-08" db="EMBL/GenBank/DDBJ databases">
        <title>The genome sequence of Spirochaeta thermophila DSM6192.</title>
        <authorList>
            <person name="Angelov A."/>
            <person name="Mientus M."/>
            <person name="Wittenberg S."/>
            <person name="Lehmann R."/>
            <person name="Liesegang H."/>
            <person name="Daniel R."/>
            <person name="Liebl W."/>
        </authorList>
    </citation>
    <scope>NUCLEOTIDE SEQUENCE</scope>
    <source>
        <strain>DSM 6192</strain>
    </source>
</reference>
<protein>
    <submittedName>
        <fullName evidence="4">Putative heat shock protein</fullName>
    </submittedName>
</protein>
<organism evidence="4 5">
    <name type="scientific">Winmispira thermophila (strain ATCC 49972 / DSM 6192 / RI 19.B1)</name>
    <name type="common">Spirochaeta thermophila</name>
    <dbReference type="NCBI Taxonomy" id="665571"/>
    <lineage>
        <taxon>Bacteria</taxon>
        <taxon>Pseudomonadati</taxon>
        <taxon>Spirochaetota</taxon>
        <taxon>Spirochaetia</taxon>
        <taxon>Winmispirales</taxon>
        <taxon>Winmispiraceae</taxon>
        <taxon>Winmispira</taxon>
    </lineage>
</organism>
<dbReference type="Proteomes" id="UP000001296">
    <property type="component" value="Chromosome"/>
</dbReference>
<evidence type="ECO:0000313" key="4">
    <source>
        <dbReference type="EMBL" id="ADN02673.1"/>
    </source>
</evidence>
<dbReference type="Gene3D" id="2.60.40.790">
    <property type="match status" value="1"/>
</dbReference>
<dbReference type="InterPro" id="IPR008978">
    <property type="entry name" value="HSP20-like_chaperone"/>
</dbReference>
<dbReference type="RefSeq" id="WP_013314512.1">
    <property type="nucleotide sequence ID" value="NC_014484.1"/>
</dbReference>
<comment type="similarity">
    <text evidence="1 2">Belongs to the small heat shock protein (HSP20) family.</text>
</comment>
<name>E0RP11_WINT6</name>
<evidence type="ECO:0000256" key="1">
    <source>
        <dbReference type="PROSITE-ProRule" id="PRU00285"/>
    </source>
</evidence>
<dbReference type="PANTHER" id="PTHR11527">
    <property type="entry name" value="HEAT-SHOCK PROTEIN 20 FAMILY MEMBER"/>
    <property type="match status" value="1"/>
</dbReference>
<dbReference type="HOGENOM" id="CLU_046737_9_3_12"/>
<dbReference type="PaxDb" id="665571-STHERM_c17380"/>
<proteinExistence type="inferred from homology"/>